<dbReference type="Pfam" id="PF07690">
    <property type="entry name" value="MFS_1"/>
    <property type="match status" value="1"/>
</dbReference>
<feature type="transmembrane region" description="Helical" evidence="7">
    <location>
        <begin position="285"/>
        <end position="308"/>
    </location>
</feature>
<feature type="transmembrane region" description="Helical" evidence="7">
    <location>
        <begin position="216"/>
        <end position="238"/>
    </location>
</feature>
<protein>
    <submittedName>
        <fullName evidence="8">MFS transporter</fullName>
    </submittedName>
</protein>
<evidence type="ECO:0000313" key="8">
    <source>
        <dbReference type="EMBL" id="GER99346.1"/>
    </source>
</evidence>
<feature type="transmembrane region" description="Helical" evidence="7">
    <location>
        <begin position="437"/>
        <end position="456"/>
    </location>
</feature>
<feature type="region of interest" description="Disordered" evidence="6">
    <location>
        <begin position="1"/>
        <end position="38"/>
    </location>
</feature>
<feature type="transmembrane region" description="Helical" evidence="7">
    <location>
        <begin position="144"/>
        <end position="170"/>
    </location>
</feature>
<evidence type="ECO:0000256" key="7">
    <source>
        <dbReference type="SAM" id="Phobius"/>
    </source>
</evidence>
<feature type="transmembrane region" description="Helical" evidence="7">
    <location>
        <begin position="409"/>
        <end position="431"/>
    </location>
</feature>
<evidence type="ECO:0000256" key="6">
    <source>
        <dbReference type="SAM" id="MobiDB-lite"/>
    </source>
</evidence>
<keyword evidence="9" id="KW-1185">Reference proteome</keyword>
<evidence type="ECO:0000256" key="2">
    <source>
        <dbReference type="ARBA" id="ARBA00022475"/>
    </source>
</evidence>
<dbReference type="Gene3D" id="1.20.1250.20">
    <property type="entry name" value="MFS general substrate transporter like domains"/>
    <property type="match status" value="2"/>
</dbReference>
<dbReference type="Proteomes" id="UP000334990">
    <property type="component" value="Unassembled WGS sequence"/>
</dbReference>
<feature type="transmembrane region" description="Helical" evidence="7">
    <location>
        <begin position="73"/>
        <end position="97"/>
    </location>
</feature>
<gene>
    <name evidence="8" type="ORF">Acor_14100</name>
</gene>
<dbReference type="GO" id="GO:0022857">
    <property type="term" value="F:transmembrane transporter activity"/>
    <property type="evidence" value="ECO:0007669"/>
    <property type="project" value="InterPro"/>
</dbReference>
<organism evidence="8 9">
    <name type="scientific">Acrocarpospora corrugata</name>
    <dbReference type="NCBI Taxonomy" id="35763"/>
    <lineage>
        <taxon>Bacteria</taxon>
        <taxon>Bacillati</taxon>
        <taxon>Actinomycetota</taxon>
        <taxon>Actinomycetes</taxon>
        <taxon>Streptosporangiales</taxon>
        <taxon>Streptosporangiaceae</taxon>
        <taxon>Acrocarpospora</taxon>
    </lineage>
</organism>
<dbReference type="CDD" id="cd06173">
    <property type="entry name" value="MFS_MefA_like"/>
    <property type="match status" value="1"/>
</dbReference>
<feature type="transmembrane region" description="Helical" evidence="7">
    <location>
        <begin position="103"/>
        <end position="123"/>
    </location>
</feature>
<evidence type="ECO:0000256" key="4">
    <source>
        <dbReference type="ARBA" id="ARBA00022989"/>
    </source>
</evidence>
<feature type="transmembrane region" description="Helical" evidence="7">
    <location>
        <begin position="314"/>
        <end position="333"/>
    </location>
</feature>
<keyword evidence="2" id="KW-1003">Cell membrane</keyword>
<comment type="caution">
    <text evidence="8">The sequence shown here is derived from an EMBL/GenBank/DDBJ whole genome shotgun (WGS) entry which is preliminary data.</text>
</comment>
<keyword evidence="5 7" id="KW-0472">Membrane</keyword>
<evidence type="ECO:0000256" key="5">
    <source>
        <dbReference type="ARBA" id="ARBA00023136"/>
    </source>
</evidence>
<keyword evidence="4 7" id="KW-1133">Transmembrane helix</keyword>
<proteinExistence type="predicted"/>
<dbReference type="PANTHER" id="PTHR23513">
    <property type="entry name" value="INTEGRAL MEMBRANE EFFLUX PROTEIN-RELATED"/>
    <property type="match status" value="1"/>
</dbReference>
<dbReference type="PANTHER" id="PTHR23513:SF6">
    <property type="entry name" value="MAJOR FACILITATOR SUPERFAMILY ASSOCIATED DOMAIN-CONTAINING PROTEIN"/>
    <property type="match status" value="1"/>
</dbReference>
<dbReference type="AlphaFoldDB" id="A0A5M3VRB4"/>
<accession>A0A5M3VRB4</accession>
<sequence>MSFPAPPVADPEVAQRDSTHADGGSGGSTIADSTTPSQQLITERVGTALQMDPVITEIEGPARELQTPSLNRLWWGVTASTVASRTLVITYPLLALATTHSPTAVGLTTAMLTVPGLLFYLPVGVLADRVAPHFLIRQGESFRAAIIITVMIMVALGVAQLPLILVAAFLEGTLSTVYSVAEAALVPLVAHDDKVDAALAASERSTQLGALVARPLAGALFGLNQVLPFIIGPILVLLSSRSVPRYEEKCAVAPEYRAWPTGRFRLKELRAAIVEGFQELRSHSFLRAAVILTAATNFMVNALIVAFIASSIEVGPLIVGLVLAAGSIGGTLGTILAERTQSQKWILSIHLVIWTFALMLPAVNQHPVFFAFALLLTGWGAATNVAMRRYEKDKVAADKLARVVSVSRLAGHAAVVAAALVGGLLVDTWNIQVATRILSITMVTICVPFGVWLLFLSKNRVRTPA</sequence>
<dbReference type="EMBL" id="BLAD01000039">
    <property type="protein sequence ID" value="GER99346.1"/>
    <property type="molecule type" value="Genomic_DNA"/>
</dbReference>
<keyword evidence="3 7" id="KW-0812">Transmembrane</keyword>
<reference evidence="8 9" key="1">
    <citation type="submission" date="2019-10" db="EMBL/GenBank/DDBJ databases">
        <title>Whole genome shotgun sequence of Acrocarpospora corrugata NBRC 13972.</title>
        <authorList>
            <person name="Ichikawa N."/>
            <person name="Kimura A."/>
            <person name="Kitahashi Y."/>
            <person name="Komaki H."/>
            <person name="Oguchi A."/>
        </authorList>
    </citation>
    <scope>NUCLEOTIDE SEQUENCE [LARGE SCALE GENOMIC DNA]</scope>
    <source>
        <strain evidence="8 9">NBRC 13972</strain>
    </source>
</reference>
<evidence type="ECO:0000313" key="9">
    <source>
        <dbReference type="Proteomes" id="UP000334990"/>
    </source>
</evidence>
<feature type="transmembrane region" description="Helical" evidence="7">
    <location>
        <begin position="369"/>
        <end position="388"/>
    </location>
</feature>
<comment type="subcellular location">
    <subcellularLocation>
        <location evidence="1">Cell membrane</location>
        <topology evidence="1">Multi-pass membrane protein</topology>
    </subcellularLocation>
</comment>
<dbReference type="InterPro" id="IPR011701">
    <property type="entry name" value="MFS"/>
</dbReference>
<evidence type="ECO:0000256" key="3">
    <source>
        <dbReference type="ARBA" id="ARBA00022692"/>
    </source>
</evidence>
<feature type="transmembrane region" description="Helical" evidence="7">
    <location>
        <begin position="345"/>
        <end position="363"/>
    </location>
</feature>
<dbReference type="SUPFAM" id="SSF103473">
    <property type="entry name" value="MFS general substrate transporter"/>
    <property type="match status" value="1"/>
</dbReference>
<evidence type="ECO:0000256" key="1">
    <source>
        <dbReference type="ARBA" id="ARBA00004651"/>
    </source>
</evidence>
<dbReference type="GO" id="GO:0005886">
    <property type="term" value="C:plasma membrane"/>
    <property type="evidence" value="ECO:0007669"/>
    <property type="project" value="UniProtKB-SubCell"/>
</dbReference>
<name>A0A5M3VRB4_9ACTN</name>
<dbReference type="InterPro" id="IPR036259">
    <property type="entry name" value="MFS_trans_sf"/>
</dbReference>
<feature type="compositionally biased region" description="Polar residues" evidence="6">
    <location>
        <begin position="28"/>
        <end position="38"/>
    </location>
</feature>